<dbReference type="OrthoDB" id="207912at2"/>
<dbReference type="SMART" id="SM00331">
    <property type="entry name" value="PP2C_SIG"/>
    <property type="match status" value="1"/>
</dbReference>
<protein>
    <submittedName>
        <fullName evidence="5">Phosphoserine phosphatase RsbU</fullName>
        <ecNumber evidence="5">3.1.3.3</ecNumber>
    </submittedName>
</protein>
<dbReference type="Pfam" id="PF00989">
    <property type="entry name" value="PAS"/>
    <property type="match status" value="2"/>
</dbReference>
<name>A0A517Z6D9_9PLAN</name>
<feature type="domain" description="PPM-type phosphatase" evidence="4">
    <location>
        <begin position="685"/>
        <end position="877"/>
    </location>
</feature>
<sequence>MTAPAQPSRNDGRDRFAVAGDPASNTCDEIILVCDVDGVIQCASGDCREVLGRTPEELRRCSWPDLLGSEESGNAAAELRRLRSGSFSTTLLSRVPVAGGDDREVAWLCCLPDTGQNLMLIVGRDVSRQFERARRQREWVHRYELAGQLHGLIVYEWETEADEVVWGGGFESVLGYRRDELPTGLAGWLELIHPEDRHDAERAAEEVLADQSAAHLTYRVRRADGTWVWIRDDASFVADADGRLVRMIGTLREVPVDQEFDELSRLIVTSTPTGILAVDAAGRILFSNPHLQETFGYTGQELEGQMIEVLLPERLRERHFELRQVWQANPTPRPMGSGLTLFGRRKDGSEFPVDIALNPTRTRQGPVVLCTVADRTERLAAENAIRERDHRLRDILDNTSAVMYLKDLDGRYLLANRQWEVLFRIDRQKMIGQTDFELFPEHMARAFRENDELVARSGEVHEFEESAPHADGPHTYLSLKFPLRRSNGEIYGIGGISTDISERIEAERENEWLKHRLELILNSIGDGLYGVDCDGTITFANFAAARMLGWNAEELCGQDHHAVSHDPLNDRVRADSECRVCKVSREGVETDVEEEQFRRKDGSLFPVEYTSTPVFDEGSIVGSVVTFRDISERIRREQAEEELRTAQAVQQLLYPRTSPTLNGVDIAGATHPAAMACGDYFDFIRTGSDEMVLALGDVSGHGLGPALQMVEARAYLRATINAESDERQVLTQLNRLLVEDTPVESFLTLVLARIDARSRSFCYAGAGHNAYLMRSNGQIEDLPSTGIVLGLISDFDMTVSERFSVGSGDLLLLLSDGLQETMSPQFELFGMDRALDLIREHRHRPSAEIIERLYRSSRDFACEDSPRDDITVVIARFL</sequence>
<feature type="domain" description="PAC" evidence="3">
    <location>
        <begin position="461"/>
        <end position="512"/>
    </location>
</feature>
<dbReference type="Gene3D" id="3.30.450.20">
    <property type="entry name" value="PAS domain"/>
    <property type="match status" value="5"/>
</dbReference>
<evidence type="ECO:0000259" key="2">
    <source>
        <dbReference type="PROSITE" id="PS50112"/>
    </source>
</evidence>
<dbReference type="InterPro" id="IPR000014">
    <property type="entry name" value="PAS"/>
</dbReference>
<organism evidence="5 6">
    <name type="scientific">Maioricimonas rarisocia</name>
    <dbReference type="NCBI Taxonomy" id="2528026"/>
    <lineage>
        <taxon>Bacteria</taxon>
        <taxon>Pseudomonadati</taxon>
        <taxon>Planctomycetota</taxon>
        <taxon>Planctomycetia</taxon>
        <taxon>Planctomycetales</taxon>
        <taxon>Planctomycetaceae</taxon>
        <taxon>Maioricimonas</taxon>
    </lineage>
</organism>
<dbReference type="InterPro" id="IPR001610">
    <property type="entry name" value="PAC"/>
</dbReference>
<dbReference type="Pfam" id="PF08448">
    <property type="entry name" value="PAS_4"/>
    <property type="match status" value="1"/>
</dbReference>
<feature type="domain" description="PAS" evidence="2">
    <location>
        <begin position="259"/>
        <end position="329"/>
    </location>
</feature>
<dbReference type="PROSITE" id="PS50112">
    <property type="entry name" value="PAS"/>
    <property type="match status" value="4"/>
</dbReference>
<proteinExistence type="predicted"/>
<dbReference type="SUPFAM" id="SSF55785">
    <property type="entry name" value="PYP-like sensor domain (PAS domain)"/>
    <property type="match status" value="5"/>
</dbReference>
<feature type="domain" description="PAS" evidence="2">
    <location>
        <begin position="388"/>
        <end position="458"/>
    </location>
</feature>
<dbReference type="SMART" id="SM00091">
    <property type="entry name" value="PAS"/>
    <property type="match status" value="5"/>
</dbReference>
<dbReference type="InterPro" id="IPR013655">
    <property type="entry name" value="PAS_fold_3"/>
</dbReference>
<dbReference type="GO" id="GO:0006355">
    <property type="term" value="P:regulation of DNA-templated transcription"/>
    <property type="evidence" value="ECO:0007669"/>
    <property type="project" value="InterPro"/>
</dbReference>
<dbReference type="InterPro" id="IPR013656">
    <property type="entry name" value="PAS_4"/>
</dbReference>
<dbReference type="PROSITE" id="PS51746">
    <property type="entry name" value="PPM_2"/>
    <property type="match status" value="1"/>
</dbReference>
<dbReference type="GO" id="GO:0016791">
    <property type="term" value="F:phosphatase activity"/>
    <property type="evidence" value="ECO:0007669"/>
    <property type="project" value="TreeGrafter"/>
</dbReference>
<gene>
    <name evidence="5" type="primary">rsbU_3</name>
    <name evidence="5" type="ORF">Mal4_23800</name>
</gene>
<dbReference type="AlphaFoldDB" id="A0A517Z6D9"/>
<reference evidence="5 6" key="1">
    <citation type="submission" date="2019-02" db="EMBL/GenBank/DDBJ databases">
        <title>Deep-cultivation of Planctomycetes and their phenomic and genomic characterization uncovers novel biology.</title>
        <authorList>
            <person name="Wiegand S."/>
            <person name="Jogler M."/>
            <person name="Boedeker C."/>
            <person name="Pinto D."/>
            <person name="Vollmers J."/>
            <person name="Rivas-Marin E."/>
            <person name="Kohn T."/>
            <person name="Peeters S.H."/>
            <person name="Heuer A."/>
            <person name="Rast P."/>
            <person name="Oberbeckmann S."/>
            <person name="Bunk B."/>
            <person name="Jeske O."/>
            <person name="Meyerdierks A."/>
            <person name="Storesund J.E."/>
            <person name="Kallscheuer N."/>
            <person name="Luecker S."/>
            <person name="Lage O.M."/>
            <person name="Pohl T."/>
            <person name="Merkel B.J."/>
            <person name="Hornburger P."/>
            <person name="Mueller R.-W."/>
            <person name="Bruemmer F."/>
            <person name="Labrenz M."/>
            <person name="Spormann A.M."/>
            <person name="Op den Camp H."/>
            <person name="Overmann J."/>
            <person name="Amann R."/>
            <person name="Jetten M.S.M."/>
            <person name="Mascher T."/>
            <person name="Medema M.H."/>
            <person name="Devos D.P."/>
            <person name="Kaster A.-K."/>
            <person name="Ovreas L."/>
            <person name="Rohde M."/>
            <person name="Galperin M.Y."/>
            <person name="Jogler C."/>
        </authorList>
    </citation>
    <scope>NUCLEOTIDE SEQUENCE [LARGE SCALE GENOMIC DNA]</scope>
    <source>
        <strain evidence="5 6">Mal4</strain>
    </source>
</reference>
<keyword evidence="1 5" id="KW-0378">Hydrolase</keyword>
<evidence type="ECO:0000313" key="6">
    <source>
        <dbReference type="Proteomes" id="UP000320496"/>
    </source>
</evidence>
<dbReference type="PANTHER" id="PTHR43156">
    <property type="entry name" value="STAGE II SPORULATION PROTEIN E-RELATED"/>
    <property type="match status" value="1"/>
</dbReference>
<evidence type="ECO:0000256" key="1">
    <source>
        <dbReference type="ARBA" id="ARBA00022801"/>
    </source>
</evidence>
<dbReference type="SUPFAM" id="SSF81606">
    <property type="entry name" value="PP2C-like"/>
    <property type="match status" value="1"/>
</dbReference>
<dbReference type="NCBIfam" id="TIGR00229">
    <property type="entry name" value="sensory_box"/>
    <property type="match status" value="4"/>
</dbReference>
<feature type="domain" description="PAS" evidence="2">
    <location>
        <begin position="513"/>
        <end position="591"/>
    </location>
</feature>
<dbReference type="KEGG" id="mri:Mal4_23800"/>
<feature type="domain" description="PAC" evidence="3">
    <location>
        <begin position="590"/>
        <end position="642"/>
    </location>
</feature>
<dbReference type="InterPro" id="IPR035965">
    <property type="entry name" value="PAS-like_dom_sf"/>
</dbReference>
<dbReference type="SMART" id="SM00086">
    <property type="entry name" value="PAC"/>
    <property type="match status" value="4"/>
</dbReference>
<keyword evidence="6" id="KW-1185">Reference proteome</keyword>
<dbReference type="Proteomes" id="UP000320496">
    <property type="component" value="Chromosome"/>
</dbReference>
<accession>A0A517Z6D9</accession>
<evidence type="ECO:0000259" key="3">
    <source>
        <dbReference type="PROSITE" id="PS50113"/>
    </source>
</evidence>
<dbReference type="PANTHER" id="PTHR43156:SF2">
    <property type="entry name" value="STAGE II SPORULATION PROTEIN E"/>
    <property type="match status" value="1"/>
</dbReference>
<feature type="domain" description="PAS" evidence="2">
    <location>
        <begin position="166"/>
        <end position="211"/>
    </location>
</feature>
<evidence type="ECO:0000313" key="5">
    <source>
        <dbReference type="EMBL" id="QDU38060.1"/>
    </source>
</evidence>
<dbReference type="Pfam" id="PF07228">
    <property type="entry name" value="SpoIIE"/>
    <property type="match status" value="1"/>
</dbReference>
<dbReference type="EC" id="3.1.3.3" evidence="5"/>
<dbReference type="InterPro" id="IPR036457">
    <property type="entry name" value="PPM-type-like_dom_sf"/>
</dbReference>
<dbReference type="InterPro" id="IPR052016">
    <property type="entry name" value="Bact_Sigma-Reg"/>
</dbReference>
<dbReference type="Gene3D" id="3.60.40.10">
    <property type="entry name" value="PPM-type phosphatase domain"/>
    <property type="match status" value="1"/>
</dbReference>
<dbReference type="InterPro" id="IPR001932">
    <property type="entry name" value="PPM-type_phosphatase-like_dom"/>
</dbReference>
<dbReference type="InterPro" id="IPR013767">
    <property type="entry name" value="PAS_fold"/>
</dbReference>
<dbReference type="CDD" id="cd00130">
    <property type="entry name" value="PAS"/>
    <property type="match status" value="5"/>
</dbReference>
<dbReference type="Pfam" id="PF08447">
    <property type="entry name" value="PAS_3"/>
    <property type="match status" value="1"/>
</dbReference>
<dbReference type="RefSeq" id="WP_145369383.1">
    <property type="nucleotide sequence ID" value="NZ_CP036275.1"/>
</dbReference>
<dbReference type="InterPro" id="IPR000700">
    <property type="entry name" value="PAS-assoc_C"/>
</dbReference>
<dbReference type="EMBL" id="CP036275">
    <property type="protein sequence ID" value="QDU38060.1"/>
    <property type="molecule type" value="Genomic_DNA"/>
</dbReference>
<evidence type="ECO:0000259" key="4">
    <source>
        <dbReference type="PROSITE" id="PS51746"/>
    </source>
</evidence>
<feature type="domain" description="PAC" evidence="3">
    <location>
        <begin position="214"/>
        <end position="266"/>
    </location>
</feature>
<dbReference type="PROSITE" id="PS50113">
    <property type="entry name" value="PAC"/>
    <property type="match status" value="3"/>
</dbReference>